<dbReference type="Proteomes" id="UP000010552">
    <property type="component" value="Unassembled WGS sequence"/>
</dbReference>
<dbReference type="Gene3D" id="3.10.100.10">
    <property type="entry name" value="Mannose-Binding Protein A, subunit A"/>
    <property type="match status" value="1"/>
</dbReference>
<feature type="region of interest" description="Disordered" evidence="1">
    <location>
        <begin position="114"/>
        <end position="133"/>
    </location>
</feature>
<feature type="compositionally biased region" description="Basic and acidic residues" evidence="1">
    <location>
        <begin position="186"/>
        <end position="201"/>
    </location>
</feature>
<dbReference type="InterPro" id="IPR016186">
    <property type="entry name" value="C-type_lectin-like/link_sf"/>
</dbReference>
<evidence type="ECO:0000313" key="3">
    <source>
        <dbReference type="Proteomes" id="UP000010552"/>
    </source>
</evidence>
<accession>L5KRZ2</accession>
<dbReference type="EMBL" id="KB030624">
    <property type="protein sequence ID" value="ELK13563.1"/>
    <property type="molecule type" value="Genomic_DNA"/>
</dbReference>
<dbReference type="InterPro" id="IPR016187">
    <property type="entry name" value="CTDL_fold"/>
</dbReference>
<proteinExistence type="predicted"/>
<evidence type="ECO:0000313" key="2">
    <source>
        <dbReference type="EMBL" id="ELK13563.1"/>
    </source>
</evidence>
<evidence type="ECO:0000256" key="1">
    <source>
        <dbReference type="SAM" id="MobiDB-lite"/>
    </source>
</evidence>
<sequence>MVLSTPSPSSAIILNRGSKKEASLWPFREAEAWENFPFSKAEFKGYCYRFFPLNKTRARAGFHGSEFSIGRKSAKLASIPSQEENIFAFDLVNNCVPGIPADIWTGLQDRKQVRKQWPSDPLGRSSRDAIHTRPAYNEKSDTKMPQFEYDEHCSRRYDGGLCLAWVLPKAAPKTCSDVQEIFEGETSVKEERSGGVGKLEKSSASGVGLRPVKGAGDEGLGRRSLRSQPSCEKVSLGQRRVPGNGCPLREC</sequence>
<dbReference type="SUPFAM" id="SSF56436">
    <property type="entry name" value="C-type lectin-like"/>
    <property type="match status" value="1"/>
</dbReference>
<gene>
    <name evidence="2" type="ORF">PAL_GLEAN10009757</name>
</gene>
<reference evidence="3" key="1">
    <citation type="journal article" date="2013" name="Science">
        <title>Comparative analysis of bat genomes provides insight into the evolution of flight and immunity.</title>
        <authorList>
            <person name="Zhang G."/>
            <person name="Cowled C."/>
            <person name="Shi Z."/>
            <person name="Huang Z."/>
            <person name="Bishop-Lilly K.A."/>
            <person name="Fang X."/>
            <person name="Wynne J.W."/>
            <person name="Xiong Z."/>
            <person name="Baker M.L."/>
            <person name="Zhao W."/>
            <person name="Tachedjian M."/>
            <person name="Zhu Y."/>
            <person name="Zhou P."/>
            <person name="Jiang X."/>
            <person name="Ng J."/>
            <person name="Yang L."/>
            <person name="Wu L."/>
            <person name="Xiao J."/>
            <person name="Feng Y."/>
            <person name="Chen Y."/>
            <person name="Sun X."/>
            <person name="Zhang Y."/>
            <person name="Marsh G.A."/>
            <person name="Crameri G."/>
            <person name="Broder C.C."/>
            <person name="Frey K.G."/>
            <person name="Wang L.F."/>
            <person name="Wang J."/>
        </authorList>
    </citation>
    <scope>NUCLEOTIDE SEQUENCE [LARGE SCALE GENOMIC DNA]</scope>
</reference>
<protein>
    <submittedName>
        <fullName evidence="2">C-type lectin domain family 19 member A</fullName>
    </submittedName>
</protein>
<name>L5KRZ2_PTEAL</name>
<dbReference type="AlphaFoldDB" id="L5KRZ2"/>
<keyword evidence="2" id="KW-0430">Lectin</keyword>
<dbReference type="GO" id="GO:0030246">
    <property type="term" value="F:carbohydrate binding"/>
    <property type="evidence" value="ECO:0007669"/>
    <property type="project" value="UniProtKB-KW"/>
</dbReference>
<dbReference type="InParanoid" id="L5KRZ2"/>
<keyword evidence="3" id="KW-1185">Reference proteome</keyword>
<organism evidence="2 3">
    <name type="scientific">Pteropus alecto</name>
    <name type="common">Black flying fox</name>
    <dbReference type="NCBI Taxonomy" id="9402"/>
    <lineage>
        <taxon>Eukaryota</taxon>
        <taxon>Metazoa</taxon>
        <taxon>Chordata</taxon>
        <taxon>Craniata</taxon>
        <taxon>Vertebrata</taxon>
        <taxon>Euteleostomi</taxon>
        <taxon>Mammalia</taxon>
        <taxon>Eutheria</taxon>
        <taxon>Laurasiatheria</taxon>
        <taxon>Chiroptera</taxon>
        <taxon>Yinpterochiroptera</taxon>
        <taxon>Pteropodoidea</taxon>
        <taxon>Pteropodidae</taxon>
        <taxon>Pteropodinae</taxon>
        <taxon>Pteropus</taxon>
    </lineage>
</organism>
<feature type="region of interest" description="Disordered" evidence="1">
    <location>
        <begin position="186"/>
        <end position="251"/>
    </location>
</feature>